<feature type="transmembrane region" description="Helical" evidence="6">
    <location>
        <begin position="43"/>
        <end position="62"/>
    </location>
</feature>
<evidence type="ECO:0000256" key="1">
    <source>
        <dbReference type="ARBA" id="ARBA00004651"/>
    </source>
</evidence>
<evidence type="ECO:0000256" key="3">
    <source>
        <dbReference type="ARBA" id="ARBA00022692"/>
    </source>
</evidence>
<feature type="transmembrane region" description="Helical" evidence="6">
    <location>
        <begin position="126"/>
        <end position="146"/>
    </location>
</feature>
<dbReference type="GO" id="GO:0005886">
    <property type="term" value="C:plasma membrane"/>
    <property type="evidence" value="ECO:0007669"/>
    <property type="project" value="UniProtKB-SubCell"/>
</dbReference>
<evidence type="ECO:0000256" key="6">
    <source>
        <dbReference type="SAM" id="Phobius"/>
    </source>
</evidence>
<reference evidence="7" key="1">
    <citation type="submission" date="2024-05" db="EMBL/GenBank/DDBJ databases">
        <title>Pontimicrobium maritimus sp. nov., isolated form sea water.</title>
        <authorList>
            <person name="Muhammad N."/>
            <person name="Vuong T.Q."/>
            <person name="Han H.L."/>
            <person name="Kim S.-G."/>
        </authorList>
    </citation>
    <scope>NUCLEOTIDE SEQUENCE</scope>
    <source>
        <strain evidence="7">SW4</strain>
    </source>
</reference>
<evidence type="ECO:0000256" key="4">
    <source>
        <dbReference type="ARBA" id="ARBA00022989"/>
    </source>
</evidence>
<proteinExistence type="predicted"/>
<evidence type="ECO:0000256" key="5">
    <source>
        <dbReference type="ARBA" id="ARBA00023136"/>
    </source>
</evidence>
<dbReference type="PANTHER" id="PTHR39087">
    <property type="entry name" value="UPF0104 MEMBRANE PROTEIN MJ1595"/>
    <property type="match status" value="1"/>
</dbReference>
<feature type="transmembrane region" description="Helical" evidence="6">
    <location>
        <begin position="286"/>
        <end position="313"/>
    </location>
</feature>
<sequence>MNKSTKKAIRIVIPLVLAVFFGWYTFSKLPIDKIIPYFEKANYLWVFVGMFCGVLSHLSRAYRWKFMLEPLGYKPKLPNSIMAVFIAYLTNFGIPRSGEVLRAAIFANYEKVPFEKGFGTIVAERVADLLVMLLIILGTLFIQYEFIKELLVKNFNPLTIVVGLIGIILFGVLFFLIISKAKSGILLKIRVFIQGIFEGATSIFKMKKKWAFIFHTFFIWIMYVLMFYFTSFAVSDIDNVPFAAILIGFIAASFTIAATNGGIFIYPLAIGAAFSLFSIPETPSVAFGWIVWTSQTVLLIVLGTISFILLPIYNRK</sequence>
<keyword evidence="3 6" id="KW-0812">Transmembrane</keyword>
<dbReference type="EMBL" id="CP157199">
    <property type="protein sequence ID" value="XBG61193.1"/>
    <property type="molecule type" value="Genomic_DNA"/>
</dbReference>
<evidence type="ECO:0000256" key="2">
    <source>
        <dbReference type="ARBA" id="ARBA00022475"/>
    </source>
</evidence>
<name>A0AAU7BST1_9FLAO</name>
<comment type="subcellular location">
    <subcellularLocation>
        <location evidence="1">Cell membrane</location>
        <topology evidence="1">Multi-pass membrane protein</topology>
    </subcellularLocation>
</comment>
<dbReference type="InterPro" id="IPR022791">
    <property type="entry name" value="L-PG_synthase/AglD"/>
</dbReference>
<dbReference type="AlphaFoldDB" id="A0AAU7BST1"/>
<keyword evidence="2" id="KW-1003">Cell membrane</keyword>
<keyword evidence="5 6" id="KW-0472">Membrane</keyword>
<keyword evidence="4 6" id="KW-1133">Transmembrane helix</keyword>
<feature type="transmembrane region" description="Helical" evidence="6">
    <location>
        <begin position="212"/>
        <end position="234"/>
    </location>
</feature>
<dbReference type="NCBIfam" id="TIGR00374">
    <property type="entry name" value="flippase-like domain"/>
    <property type="match status" value="1"/>
</dbReference>
<evidence type="ECO:0000313" key="7">
    <source>
        <dbReference type="EMBL" id="XBG61193.1"/>
    </source>
</evidence>
<feature type="transmembrane region" description="Helical" evidence="6">
    <location>
        <begin position="240"/>
        <end position="258"/>
    </location>
</feature>
<organism evidence="7">
    <name type="scientific">Pontimicrobium sp. SW4</name>
    <dbReference type="NCBI Taxonomy" id="3153519"/>
    <lineage>
        <taxon>Bacteria</taxon>
        <taxon>Pseudomonadati</taxon>
        <taxon>Bacteroidota</taxon>
        <taxon>Flavobacteriia</taxon>
        <taxon>Flavobacteriales</taxon>
        <taxon>Flavobacteriaceae</taxon>
        <taxon>Pontimicrobium</taxon>
    </lineage>
</organism>
<accession>A0AAU7BST1</accession>
<dbReference type="RefSeq" id="WP_347923553.1">
    <property type="nucleotide sequence ID" value="NZ_CP157199.1"/>
</dbReference>
<dbReference type="Pfam" id="PF03706">
    <property type="entry name" value="LPG_synthase_TM"/>
    <property type="match status" value="1"/>
</dbReference>
<dbReference type="PANTHER" id="PTHR39087:SF2">
    <property type="entry name" value="UPF0104 MEMBRANE PROTEIN MJ1595"/>
    <property type="match status" value="1"/>
</dbReference>
<feature type="transmembrane region" description="Helical" evidence="6">
    <location>
        <begin position="158"/>
        <end position="178"/>
    </location>
</feature>
<gene>
    <name evidence="7" type="ORF">ABGB03_15170</name>
</gene>
<protein>
    <submittedName>
        <fullName evidence="7">Lysylphosphatidylglycerol synthase transmembrane domain-containing protein</fullName>
    </submittedName>
</protein>